<keyword evidence="3" id="KW-1185">Reference proteome</keyword>
<dbReference type="EMBL" id="JADBEM010000001">
    <property type="protein sequence ID" value="MBE1611960.1"/>
    <property type="molecule type" value="Genomic_DNA"/>
</dbReference>
<dbReference type="Proteomes" id="UP000638648">
    <property type="component" value="Unassembled WGS sequence"/>
</dbReference>
<proteinExistence type="predicted"/>
<name>A0A927N3G2_9ACTN</name>
<reference evidence="2" key="1">
    <citation type="submission" date="2020-10" db="EMBL/GenBank/DDBJ databases">
        <title>Sequencing the genomes of 1000 actinobacteria strains.</title>
        <authorList>
            <person name="Klenk H.-P."/>
        </authorList>
    </citation>
    <scope>NUCLEOTIDE SEQUENCE</scope>
    <source>
        <strain evidence="2">DSM 45354</strain>
    </source>
</reference>
<organism evidence="2 3">
    <name type="scientific">Actinopolymorpha pittospori</name>
    <dbReference type="NCBI Taxonomy" id="648752"/>
    <lineage>
        <taxon>Bacteria</taxon>
        <taxon>Bacillati</taxon>
        <taxon>Actinomycetota</taxon>
        <taxon>Actinomycetes</taxon>
        <taxon>Propionibacteriales</taxon>
        <taxon>Actinopolymorphaceae</taxon>
        <taxon>Actinopolymorpha</taxon>
    </lineage>
</organism>
<feature type="domain" description="Beta-lactamase-related" evidence="1">
    <location>
        <begin position="10"/>
        <end position="350"/>
    </location>
</feature>
<accession>A0A927N3G2</accession>
<dbReference type="AlphaFoldDB" id="A0A927N3G2"/>
<sequence>MRITRLVVALDELVPEILDHTKAPGLSVAVGMGEEVAWAQGYGRADLATGRPMTSDTVGPTGSDCKTYTAAAAMQLVERGLIGLDDPINDHLEGLRVVNPHGDRAITLRDLLTHRSGLGTNFGNSDTVPPPPLGEHLRQVFRRARSDAYGGSIVPFWGTKVGVNYQYSNVGIALVGYLVEQLNPDRVSFSEYVRRHVFEPLAMTSTCFPPAQVPNHVPADLLARRSVGYATLPGFHFPLPQIHIGDYPAGTALSTPSDHARFVLAMLNGGRLASGSILAPATAAAMLAPQAAAGPDPNRAIGFVWSVFHHGTKEGYVGHGGEHMWGWNHFARGWPHHRVSVVVSTNQWDLGDLGTSERPSHFAGRLVAGVVTAWVNGLDPLPRRSSTSARSWVAGALVADRLTNRLGISTPPSPEQVARIAEQTVVAPGTPWDPQVFQEAIHQVYVGPDSLRKNVQITREEVPDHQRELVQRQLGVPGLGNQLPPLD</sequence>
<dbReference type="Gene3D" id="3.40.710.10">
    <property type="entry name" value="DD-peptidase/beta-lactamase superfamily"/>
    <property type="match status" value="1"/>
</dbReference>
<dbReference type="PANTHER" id="PTHR46825">
    <property type="entry name" value="D-ALANYL-D-ALANINE-CARBOXYPEPTIDASE/ENDOPEPTIDASE AMPH"/>
    <property type="match status" value="1"/>
</dbReference>
<gene>
    <name evidence="2" type="ORF">HEB94_008808</name>
</gene>
<comment type="caution">
    <text evidence="2">The sequence shown here is derived from an EMBL/GenBank/DDBJ whole genome shotgun (WGS) entry which is preliminary data.</text>
</comment>
<dbReference type="SUPFAM" id="SSF56601">
    <property type="entry name" value="beta-lactamase/transpeptidase-like"/>
    <property type="match status" value="1"/>
</dbReference>
<dbReference type="InterPro" id="IPR050491">
    <property type="entry name" value="AmpC-like"/>
</dbReference>
<protein>
    <submittedName>
        <fullName evidence="2">CubicO group peptidase (Beta-lactamase class C family)</fullName>
    </submittedName>
</protein>
<evidence type="ECO:0000313" key="2">
    <source>
        <dbReference type="EMBL" id="MBE1611960.1"/>
    </source>
</evidence>
<dbReference type="Pfam" id="PF00144">
    <property type="entry name" value="Beta-lactamase"/>
    <property type="match status" value="1"/>
</dbReference>
<dbReference type="PANTHER" id="PTHR46825:SF9">
    <property type="entry name" value="BETA-LACTAMASE-RELATED DOMAIN-CONTAINING PROTEIN"/>
    <property type="match status" value="1"/>
</dbReference>
<evidence type="ECO:0000313" key="3">
    <source>
        <dbReference type="Proteomes" id="UP000638648"/>
    </source>
</evidence>
<evidence type="ECO:0000259" key="1">
    <source>
        <dbReference type="Pfam" id="PF00144"/>
    </source>
</evidence>
<dbReference type="InterPro" id="IPR012338">
    <property type="entry name" value="Beta-lactam/transpept-like"/>
</dbReference>
<dbReference type="InterPro" id="IPR001466">
    <property type="entry name" value="Beta-lactam-related"/>
</dbReference>
<dbReference type="RefSeq" id="WP_192755093.1">
    <property type="nucleotide sequence ID" value="NZ_BAABJL010000176.1"/>
</dbReference>